<accession>A0AAW0AS06</accession>
<gene>
    <name evidence="2" type="ORF">R3P38DRAFT_3204134</name>
</gene>
<dbReference type="AlphaFoldDB" id="A0AAW0AS06"/>
<feature type="region of interest" description="Disordered" evidence="1">
    <location>
        <begin position="308"/>
        <end position="331"/>
    </location>
</feature>
<feature type="compositionally biased region" description="Low complexity" evidence="1">
    <location>
        <begin position="308"/>
        <end position="319"/>
    </location>
</feature>
<dbReference type="Proteomes" id="UP001362999">
    <property type="component" value="Unassembled WGS sequence"/>
</dbReference>
<evidence type="ECO:0000313" key="3">
    <source>
        <dbReference type="Proteomes" id="UP001362999"/>
    </source>
</evidence>
<evidence type="ECO:0000256" key="1">
    <source>
        <dbReference type="SAM" id="MobiDB-lite"/>
    </source>
</evidence>
<sequence>MRPANHVQTAQPPSIPDVVLRLRQALRDARARSNTRDRQHEVEPEALEHRLTTVSVSYFNVTPQPRPPTTPACSTNHLHLPQFCSRKLAGHSDGQDSLKIGRHILPPKTLDYAQISAFQADYVSDQHRRIVFGEYSDDYETFLTSLNLASSLLPPLFDSHEEHDGQMTLVCFTLRTNHIFRLKARVSSIHPRSLTHLTRRLQLHLPTIQLNADNTSSLLVTFPHQLHSTPLAHLSPPPPAHHRFPMPQRRSSDGDECAADANYPFSTPTAPVSLSPTLLTRYPLPRSFDLCHPPHVPHHRLYPRRRQTTIPSPSASTTQPAPPTSITPPTVDAGSPPCPFVCFIPYSLDLPLTSQHDTLTAAVDNGILGYYLFHTVQSFTSSFGLRSAHST</sequence>
<proteinExistence type="predicted"/>
<dbReference type="EMBL" id="JAWWNJ010000053">
    <property type="protein sequence ID" value="KAK7015647.1"/>
    <property type="molecule type" value="Genomic_DNA"/>
</dbReference>
<keyword evidence="3" id="KW-1185">Reference proteome</keyword>
<protein>
    <submittedName>
        <fullName evidence="2">Uncharacterized protein</fullName>
    </submittedName>
</protein>
<organism evidence="2 3">
    <name type="scientific">Favolaschia claudopus</name>
    <dbReference type="NCBI Taxonomy" id="2862362"/>
    <lineage>
        <taxon>Eukaryota</taxon>
        <taxon>Fungi</taxon>
        <taxon>Dikarya</taxon>
        <taxon>Basidiomycota</taxon>
        <taxon>Agaricomycotina</taxon>
        <taxon>Agaricomycetes</taxon>
        <taxon>Agaricomycetidae</taxon>
        <taxon>Agaricales</taxon>
        <taxon>Marasmiineae</taxon>
        <taxon>Mycenaceae</taxon>
        <taxon>Favolaschia</taxon>
    </lineage>
</organism>
<comment type="caution">
    <text evidence="2">The sequence shown here is derived from an EMBL/GenBank/DDBJ whole genome shotgun (WGS) entry which is preliminary data.</text>
</comment>
<name>A0AAW0AS06_9AGAR</name>
<reference evidence="2 3" key="1">
    <citation type="journal article" date="2024" name="J Genomics">
        <title>Draft genome sequencing and assembly of Favolaschia claudopus CIRM-BRFM 2984 isolated from oak limbs.</title>
        <authorList>
            <person name="Navarro D."/>
            <person name="Drula E."/>
            <person name="Chaduli D."/>
            <person name="Cazenave R."/>
            <person name="Ahrendt S."/>
            <person name="Wang J."/>
            <person name="Lipzen A."/>
            <person name="Daum C."/>
            <person name="Barry K."/>
            <person name="Grigoriev I.V."/>
            <person name="Favel A."/>
            <person name="Rosso M.N."/>
            <person name="Martin F."/>
        </authorList>
    </citation>
    <scope>NUCLEOTIDE SEQUENCE [LARGE SCALE GENOMIC DNA]</scope>
    <source>
        <strain evidence="2 3">CIRM-BRFM 2984</strain>
    </source>
</reference>
<evidence type="ECO:0000313" key="2">
    <source>
        <dbReference type="EMBL" id="KAK7015647.1"/>
    </source>
</evidence>